<evidence type="ECO:0000259" key="3">
    <source>
        <dbReference type="Pfam" id="PF12965"/>
    </source>
</evidence>
<dbReference type="CDD" id="cd01029">
    <property type="entry name" value="TOPRIM_primases"/>
    <property type="match status" value="1"/>
</dbReference>
<evidence type="ECO:0000259" key="2">
    <source>
        <dbReference type="Pfam" id="PF05272"/>
    </source>
</evidence>
<organism evidence="4">
    <name type="scientific">Bacteriophage sp</name>
    <dbReference type="NCBI Taxonomy" id="38018"/>
    <lineage>
        <taxon>Viruses</taxon>
    </lineage>
</organism>
<dbReference type="PANTHER" id="PTHR34985:SF1">
    <property type="entry name" value="SLR0554 PROTEIN"/>
    <property type="match status" value="1"/>
</dbReference>
<reference evidence="4" key="1">
    <citation type="submission" date="2020-07" db="EMBL/GenBank/DDBJ databases">
        <title>Dissolved microcystin release linked to lysis of a Microcystis spp. bloom in Lake Erie (USA) attributed to a novel cyanophage.</title>
        <authorList>
            <person name="McKindles K.M."/>
            <person name="Manes M.A."/>
            <person name="DeMarco J.R."/>
            <person name="McClure A."/>
            <person name="McKay R.M."/>
            <person name="Davis T.W."/>
            <person name="Bullerjahn G.S."/>
        </authorList>
    </citation>
    <scope>NUCLEOTIDE SEQUENCE</scope>
</reference>
<feature type="domain" description="Virulence-associated protein E-like" evidence="2">
    <location>
        <begin position="371"/>
        <end position="577"/>
    </location>
</feature>
<evidence type="ECO:0000313" key="4">
    <source>
        <dbReference type="EMBL" id="QNL31734.1"/>
    </source>
</evidence>
<feature type="compositionally biased region" description="Low complexity" evidence="1">
    <location>
        <begin position="671"/>
        <end position="680"/>
    </location>
</feature>
<dbReference type="PANTHER" id="PTHR34985">
    <property type="entry name" value="SLR0554 PROTEIN"/>
    <property type="match status" value="1"/>
</dbReference>
<dbReference type="Pfam" id="PF05272">
    <property type="entry name" value="VapE-like_dom"/>
    <property type="match status" value="1"/>
</dbReference>
<evidence type="ECO:0000256" key="1">
    <source>
        <dbReference type="SAM" id="MobiDB-lite"/>
    </source>
</evidence>
<accession>A0A7G9A4R1</accession>
<dbReference type="Pfam" id="PF12965">
    <property type="entry name" value="DUF3854"/>
    <property type="match status" value="1"/>
</dbReference>
<proteinExistence type="predicted"/>
<dbReference type="EMBL" id="MT840190">
    <property type="protein sequence ID" value="QNL31734.1"/>
    <property type="molecule type" value="Genomic_DNA"/>
</dbReference>
<feature type="domain" description="DUF3854" evidence="3">
    <location>
        <begin position="144"/>
        <end position="259"/>
    </location>
</feature>
<protein>
    <submittedName>
        <fullName evidence="4">Virulence protein E</fullName>
    </submittedName>
</protein>
<dbReference type="Gene3D" id="3.40.1360.10">
    <property type="match status" value="1"/>
</dbReference>
<dbReference type="InterPro" id="IPR007936">
    <property type="entry name" value="VapE-like_dom"/>
</dbReference>
<feature type="region of interest" description="Disordered" evidence="1">
    <location>
        <begin position="659"/>
        <end position="684"/>
    </location>
</feature>
<sequence length="799" mass="91848">MNTLYPQSFFEKLPDDRHLNEWLNSGVSPEIIASNVITCSGDNAYERLLYGLDKSERINTGRLREKWLKRYDHLDHGGWWCGGIDLTTLDDSQWGCFKPDRPKLNQGKALKYEAPPNCRAGIFALKVEGKALEKFPECPKNQKFWEWVLENSIPIVITEGAKKAGAILSQGRVAIALSGIYNFSDDGLLKPEIYKLIRPGREFIIAFDQDKRWHVRNNVTAALKKLAEQLQDYGATVSVLNWEFEGGKGIDDFIALNGPGEFSELIENRLEIAEYLENHGQPYHCQKLDQFAKFLDTQIKNLEYNLLTERVEWEGKPIELSGELQFRLLHEYNVIASEKMIINGFLYKAKQNAYHPVRRYLEGLSNLSPISIDDLSRRYFGTTDPFYDLLVKKWLIGAVARVFEPGCQFDNALILQGEQWAGKSQFFKVLGGKFFDDSFGSNVEAAKSLMTLHRCWIQEWAEFDKVTGKQDFNAIKDFLTRQSDNFVRQYGRESIEHPRMSVMAGSINPSAFLKDATGDRRFWVIPLAKGWIVPTEQLRSERDQIWAAAVAAYRAGESRYLSREEYEIHKRVNEQFRDSDIWLSAIENWLIDQEIQRFSIERILLECLGFTLDKIDTKSRNRIRDCLISLGCTPLGSRRESEYDGKARRVWQSPEKFPSQVVIDEPDNGDNGDNGSDNGSVVVQNPDTARVTTVTTLDNGKKANFFQSQNNGKIPDPDPVEEAEESYEAGLIREIGLIFDRLQWDKYRIDHFLFTRYDESHLEFLSRSDLIDAADLLIKIEEKSNGKNNYSLENNKRNC</sequence>
<dbReference type="InterPro" id="IPR034154">
    <property type="entry name" value="TOPRIM_DnaG/twinkle"/>
</dbReference>
<name>A0A7G9A4R1_9VIRU</name>
<dbReference type="InterPro" id="IPR024385">
    <property type="entry name" value="DUF3854"/>
</dbReference>